<feature type="compositionally biased region" description="Polar residues" evidence="1">
    <location>
        <begin position="67"/>
        <end position="76"/>
    </location>
</feature>
<feature type="compositionally biased region" description="Basic and acidic residues" evidence="1">
    <location>
        <begin position="12"/>
        <end position="35"/>
    </location>
</feature>
<evidence type="ECO:0000313" key="3">
    <source>
        <dbReference type="EMBL" id="KAJ5215576.1"/>
    </source>
</evidence>
<reference evidence="2" key="2">
    <citation type="journal article" date="2023" name="IMA Fungus">
        <title>Comparative genomic study of the Penicillium genus elucidates a diverse pangenome and 15 lateral gene transfer events.</title>
        <authorList>
            <person name="Petersen C."/>
            <person name="Sorensen T."/>
            <person name="Nielsen M.R."/>
            <person name="Sondergaard T.E."/>
            <person name="Sorensen J.L."/>
            <person name="Fitzpatrick D.A."/>
            <person name="Frisvad J.C."/>
            <person name="Nielsen K.L."/>
        </authorList>
    </citation>
    <scope>NUCLEOTIDE SEQUENCE</scope>
    <source>
        <strain evidence="2">IBT 15544</strain>
    </source>
</reference>
<comment type="caution">
    <text evidence="2">The sequence shown here is derived from an EMBL/GenBank/DDBJ whole genome shotgun (WGS) entry which is preliminary data.</text>
</comment>
<gene>
    <name evidence="2" type="ORF">N7498_001914</name>
    <name evidence="3" type="ORF">N7498_001983</name>
</gene>
<feature type="region of interest" description="Disordered" evidence="1">
    <location>
        <begin position="126"/>
        <end position="164"/>
    </location>
</feature>
<reference evidence="2" key="1">
    <citation type="submission" date="2022-12" db="EMBL/GenBank/DDBJ databases">
        <authorList>
            <person name="Petersen C."/>
        </authorList>
    </citation>
    <scope>NUCLEOTIDE SEQUENCE</scope>
    <source>
        <strain evidence="2">IBT 15544</strain>
    </source>
</reference>
<evidence type="ECO:0000256" key="1">
    <source>
        <dbReference type="SAM" id="MobiDB-lite"/>
    </source>
</evidence>
<feature type="compositionally biased region" description="Low complexity" evidence="1">
    <location>
        <begin position="42"/>
        <end position="53"/>
    </location>
</feature>
<dbReference type="EMBL" id="JAPQKR010000005">
    <property type="protein sequence ID" value="KAJ5215507.1"/>
    <property type="molecule type" value="Genomic_DNA"/>
</dbReference>
<organism evidence="2 4">
    <name type="scientific">Penicillium cinerascens</name>
    <dbReference type="NCBI Taxonomy" id="70096"/>
    <lineage>
        <taxon>Eukaryota</taxon>
        <taxon>Fungi</taxon>
        <taxon>Dikarya</taxon>
        <taxon>Ascomycota</taxon>
        <taxon>Pezizomycotina</taxon>
        <taxon>Eurotiomycetes</taxon>
        <taxon>Eurotiomycetidae</taxon>
        <taxon>Eurotiales</taxon>
        <taxon>Aspergillaceae</taxon>
        <taxon>Penicillium</taxon>
    </lineage>
</organism>
<dbReference type="Proteomes" id="UP001150904">
    <property type="component" value="Unassembled WGS sequence"/>
</dbReference>
<dbReference type="EMBL" id="JAPQKR010000005">
    <property type="protein sequence ID" value="KAJ5215576.1"/>
    <property type="molecule type" value="Genomic_DNA"/>
</dbReference>
<feature type="compositionally biased region" description="Basic residues" evidence="1">
    <location>
        <begin position="139"/>
        <end position="149"/>
    </location>
</feature>
<evidence type="ECO:0000313" key="4">
    <source>
        <dbReference type="Proteomes" id="UP001150904"/>
    </source>
</evidence>
<keyword evidence="4" id="KW-1185">Reference proteome</keyword>
<sequence>MTTSPLHQPGRYRAELSRLLGEREEPADTASHRQECPGQPLSTDSVGSESGSRSTRRRASGISSTGYRSSMSESLQQLCTRVRTIENNVITLGQERTDDRTTVSELKEAIKEVKEMLAAMNARLDQMCKAKGESTTQRHPARKQRRRPRSEKSDRRKRLLPEES</sequence>
<dbReference type="GeneID" id="83176277"/>
<dbReference type="AlphaFoldDB" id="A0A9W9TAE6"/>
<feature type="compositionally biased region" description="Basic and acidic residues" evidence="1">
    <location>
        <begin position="150"/>
        <end position="164"/>
    </location>
</feature>
<accession>A0A9W9TAE6</accession>
<name>A0A9W9TAE6_9EURO</name>
<proteinExistence type="predicted"/>
<protein>
    <submittedName>
        <fullName evidence="2">Uncharacterized protein</fullName>
    </submittedName>
</protein>
<feature type="region of interest" description="Disordered" evidence="1">
    <location>
        <begin position="1"/>
        <end position="76"/>
    </location>
</feature>
<dbReference type="RefSeq" id="XP_058311320.1">
    <property type="nucleotide sequence ID" value="XM_058448976.1"/>
</dbReference>
<evidence type="ECO:0000313" key="2">
    <source>
        <dbReference type="EMBL" id="KAJ5215507.1"/>
    </source>
</evidence>